<name>A0A087AVT6_9BIFI</name>
<keyword evidence="3" id="KW-1185">Reference proteome</keyword>
<comment type="caution">
    <text evidence="2">The sequence shown here is derived from an EMBL/GenBank/DDBJ whole genome shotgun (WGS) entry which is preliminary data.</text>
</comment>
<dbReference type="RefSeq" id="WP_033518625.1">
    <property type="nucleotide sequence ID" value="NZ_JGYV01000010.1"/>
</dbReference>
<evidence type="ECO:0000313" key="3">
    <source>
        <dbReference type="Proteomes" id="UP000029067"/>
    </source>
</evidence>
<dbReference type="eggNOG" id="ENOG502Z8PQ">
    <property type="taxonomic scope" value="Bacteria"/>
</dbReference>
<organism evidence="2 3">
    <name type="scientific">Bifidobacterium cuniculi</name>
    <dbReference type="NCBI Taxonomy" id="1688"/>
    <lineage>
        <taxon>Bacteria</taxon>
        <taxon>Bacillati</taxon>
        <taxon>Actinomycetota</taxon>
        <taxon>Actinomycetes</taxon>
        <taxon>Bifidobacteriales</taxon>
        <taxon>Bifidobacteriaceae</taxon>
        <taxon>Bifidobacterium</taxon>
    </lineage>
</organism>
<evidence type="ECO:0000313" key="2">
    <source>
        <dbReference type="EMBL" id="KFI62886.1"/>
    </source>
</evidence>
<sequence length="494" mass="53651">MASNTTYGDYMRDMPGGLRNIGMPLTIAAIAILVVGIFVMMANPLVALAILAVGEGTVAVLAVRDRAHRNIADRQLERAAYRRQIRSRAALYRSGMLAPVESGVCALPGICSEVTLVEASDPFGHRFTLVSHGHTGEYALLMACQPQGTAMADDHVEDAYVAAWAHVLESLADEDGVAQLAVTVDTAPDSGVRFRRSLTRHMVDDAPDLAARCMRQVMDSYAQGGASSDTILTLTFRYRDRKGKWLDRQEAARRIGQLIPSLTGRITDAGGGTPRCMTSDEIARLVAQAYDPRAQETIEERDEAPYVDWRDAGPVAAEARWDYYRHDSGLSRTWQMCDPPASNVTSGTLAALLGPLRDVDRKRVTLIFHAVPSDRTAFMVEQNRQKAVNQISQEKRPSMKASKQMAMSNRQAEEAADGAVLVYFGLLVTATVRAGEQEEARLEAASHAVESAAGAAKINLRPCYAAQDTGFAACLPLGFDVRSYKPSTLTGFIG</sequence>
<keyword evidence="1" id="KW-0812">Transmembrane</keyword>
<dbReference type="NCBIfam" id="NF042935">
    <property type="entry name" value="SCO6880_fam"/>
    <property type="match status" value="1"/>
</dbReference>
<feature type="transmembrane region" description="Helical" evidence="1">
    <location>
        <begin position="21"/>
        <end position="39"/>
    </location>
</feature>
<accession>A0A087AVT6</accession>
<dbReference type="OrthoDB" id="4505949at2"/>
<keyword evidence="1" id="KW-1133">Transmembrane helix</keyword>
<dbReference type="AlphaFoldDB" id="A0A087AVT6"/>
<dbReference type="STRING" id="1688.BCUN_0717"/>
<dbReference type="EMBL" id="JGYV01000010">
    <property type="protein sequence ID" value="KFI62886.1"/>
    <property type="molecule type" value="Genomic_DNA"/>
</dbReference>
<evidence type="ECO:0000256" key="1">
    <source>
        <dbReference type="SAM" id="Phobius"/>
    </source>
</evidence>
<proteinExistence type="predicted"/>
<protein>
    <submittedName>
        <fullName evidence="2">Putative integral membrane protein</fullName>
    </submittedName>
</protein>
<dbReference type="InterPro" id="IPR049978">
    <property type="entry name" value="SCO6880-like"/>
</dbReference>
<keyword evidence="1" id="KW-0472">Membrane</keyword>
<gene>
    <name evidence="2" type="ORF">BCUN_0717</name>
</gene>
<dbReference type="Proteomes" id="UP000029067">
    <property type="component" value="Unassembled WGS sequence"/>
</dbReference>
<reference evidence="2 3" key="1">
    <citation type="submission" date="2014-03" db="EMBL/GenBank/DDBJ databases">
        <title>Genomics of Bifidobacteria.</title>
        <authorList>
            <person name="Ventura M."/>
            <person name="Milani C."/>
            <person name="Lugli G.A."/>
        </authorList>
    </citation>
    <scope>NUCLEOTIDE SEQUENCE [LARGE SCALE GENOMIC DNA]</scope>
    <source>
        <strain evidence="2 3">LMG 10738</strain>
    </source>
</reference>